<protein>
    <submittedName>
        <fullName evidence="5">Uncharacterized WD repeat-containing protein all2124-like isoform X1</fullName>
    </submittedName>
</protein>
<dbReference type="SUPFAM" id="SSF81383">
    <property type="entry name" value="F-box domain"/>
    <property type="match status" value="1"/>
</dbReference>
<dbReference type="Pfam" id="PF00400">
    <property type="entry name" value="WD40"/>
    <property type="match status" value="4"/>
</dbReference>
<organism evidence="4 5">
    <name type="scientific">Rhodamnia argentea</name>
    <dbReference type="NCBI Taxonomy" id="178133"/>
    <lineage>
        <taxon>Eukaryota</taxon>
        <taxon>Viridiplantae</taxon>
        <taxon>Streptophyta</taxon>
        <taxon>Embryophyta</taxon>
        <taxon>Tracheophyta</taxon>
        <taxon>Spermatophyta</taxon>
        <taxon>Magnoliopsida</taxon>
        <taxon>eudicotyledons</taxon>
        <taxon>Gunneridae</taxon>
        <taxon>Pentapetalae</taxon>
        <taxon>rosids</taxon>
        <taxon>malvids</taxon>
        <taxon>Myrtales</taxon>
        <taxon>Myrtaceae</taxon>
        <taxon>Myrtoideae</taxon>
        <taxon>Myrteae</taxon>
        <taxon>Australasian group</taxon>
        <taxon>Rhodamnia</taxon>
    </lineage>
</organism>
<dbReference type="PANTHER" id="PTHR22847:SF746">
    <property type="entry name" value="OS01G0185400 PROTEIN"/>
    <property type="match status" value="1"/>
</dbReference>
<dbReference type="PROSITE" id="PS50294">
    <property type="entry name" value="WD_REPEATS_REGION"/>
    <property type="match status" value="2"/>
</dbReference>
<dbReference type="SUPFAM" id="SSF50978">
    <property type="entry name" value="WD40 repeat-like"/>
    <property type="match status" value="1"/>
</dbReference>
<keyword evidence="2" id="KW-0677">Repeat</keyword>
<name>A0A8B8MZ85_9MYRT</name>
<dbReference type="InterPro" id="IPR036047">
    <property type="entry name" value="F-box-like_dom_sf"/>
</dbReference>
<reference evidence="5" key="1">
    <citation type="submission" date="2025-08" db="UniProtKB">
        <authorList>
            <consortium name="RefSeq"/>
        </authorList>
    </citation>
    <scope>IDENTIFICATION</scope>
    <source>
        <tissue evidence="5">Leaf</tissue>
    </source>
</reference>
<dbReference type="PROSITE" id="PS50082">
    <property type="entry name" value="WD_REPEATS_2"/>
    <property type="match status" value="2"/>
</dbReference>
<proteinExistence type="predicted"/>
<keyword evidence="1 3" id="KW-0853">WD repeat</keyword>
<dbReference type="InterPro" id="IPR001680">
    <property type="entry name" value="WD40_rpt"/>
</dbReference>
<dbReference type="Proteomes" id="UP000827889">
    <property type="component" value="Chromosome 11"/>
</dbReference>
<sequence length="498" mass="54571">MDLPPSTSHSCSPRTTMATSTSITDVDVDALARCADYLTLQEVSNMAMSCKFLKRVAYSDSVWHRLYREKWPRQASTSFSSGVRRAYLDRLSALQQFKFVDPLVMDYFTEATYNDILLEKNNTVLAQGSTLRFMKFDSSLGRWESVIALNDHNARVTCMRLFPLSLISSFRGETESVESALVTSSCDRSIRLWWKGACQRCFRGHSGPVFTLSDKLIGEGKGGVLASGGEDGTVRLWSLSSGKRGQQALKTTFYGHEKPVKFISVAGHSTSLLVSISRDSKIRVWDANASSAVRSSCCVGMASVSGAPVNMKCHESLLYVAAGSRVAIIDLRTMQRVSTAATSQTSLYSFEIIPSKSLICTGETGRATLWDVRKNQGQNKSVPIAELDGHSGPVAHLHMDSYKIVTGSPEDDYVNVWEADTGNLANSLFCCSPEEVGCTFGCSAFAVDGCRIVTAASGLQGGLVRLRDFTFADHPVAQYEDERTSKFWQPNSHSDDDA</sequence>
<feature type="repeat" description="WD" evidence="3">
    <location>
        <begin position="253"/>
        <end position="295"/>
    </location>
</feature>
<dbReference type="InterPro" id="IPR015943">
    <property type="entry name" value="WD40/YVTN_repeat-like_dom_sf"/>
</dbReference>
<feature type="repeat" description="WD" evidence="3">
    <location>
        <begin position="202"/>
        <end position="247"/>
    </location>
</feature>
<dbReference type="PRINTS" id="PR00320">
    <property type="entry name" value="GPROTEINBRPT"/>
</dbReference>
<gene>
    <name evidence="5" type="primary">LOC115729147</name>
</gene>
<dbReference type="InterPro" id="IPR036322">
    <property type="entry name" value="WD40_repeat_dom_sf"/>
</dbReference>
<dbReference type="SMART" id="SM00320">
    <property type="entry name" value="WD40"/>
    <property type="match status" value="5"/>
</dbReference>
<accession>A0A8B8MZ85</accession>
<dbReference type="GeneID" id="115729147"/>
<dbReference type="RefSeq" id="XP_030515461.2">
    <property type="nucleotide sequence ID" value="XM_030659601.2"/>
</dbReference>
<dbReference type="Gene3D" id="2.130.10.10">
    <property type="entry name" value="YVTN repeat-like/Quinoprotein amine dehydrogenase"/>
    <property type="match status" value="2"/>
</dbReference>
<dbReference type="PANTHER" id="PTHR22847">
    <property type="entry name" value="WD40 REPEAT PROTEIN"/>
    <property type="match status" value="1"/>
</dbReference>
<keyword evidence="4" id="KW-1185">Reference proteome</keyword>
<evidence type="ECO:0000256" key="1">
    <source>
        <dbReference type="ARBA" id="ARBA00022574"/>
    </source>
</evidence>
<evidence type="ECO:0000313" key="4">
    <source>
        <dbReference type="Proteomes" id="UP000827889"/>
    </source>
</evidence>
<evidence type="ECO:0000256" key="3">
    <source>
        <dbReference type="PROSITE-ProRule" id="PRU00221"/>
    </source>
</evidence>
<evidence type="ECO:0000256" key="2">
    <source>
        <dbReference type="ARBA" id="ARBA00022737"/>
    </source>
</evidence>
<evidence type="ECO:0000313" key="5">
    <source>
        <dbReference type="RefSeq" id="XP_030515461.2"/>
    </source>
</evidence>
<dbReference type="InterPro" id="IPR020472">
    <property type="entry name" value="WD40_PAC1"/>
</dbReference>